<comment type="caution">
    <text evidence="2">The sequence shown here is derived from an EMBL/GenBank/DDBJ whole genome shotgun (WGS) entry which is preliminary data.</text>
</comment>
<name>A0A1G2KGZ6_9BACT</name>
<gene>
    <name evidence="2" type="ORF">A3C07_04605</name>
</gene>
<dbReference type="Gene3D" id="2.60.120.10">
    <property type="entry name" value="Jelly Rolls"/>
    <property type="match status" value="1"/>
</dbReference>
<dbReference type="GO" id="GO:0006355">
    <property type="term" value="P:regulation of DNA-templated transcription"/>
    <property type="evidence" value="ECO:0007669"/>
    <property type="project" value="InterPro"/>
</dbReference>
<reference evidence="2 3" key="1">
    <citation type="journal article" date="2016" name="Nat. Commun.">
        <title>Thousands of microbial genomes shed light on interconnected biogeochemical processes in an aquifer system.</title>
        <authorList>
            <person name="Anantharaman K."/>
            <person name="Brown C.T."/>
            <person name="Hug L.A."/>
            <person name="Sharon I."/>
            <person name="Castelle C.J."/>
            <person name="Probst A.J."/>
            <person name="Thomas B.C."/>
            <person name="Singh A."/>
            <person name="Wilkins M.J."/>
            <person name="Karaoz U."/>
            <person name="Brodie E.L."/>
            <person name="Williams K.H."/>
            <person name="Hubbard S.S."/>
            <person name="Banfield J.F."/>
        </authorList>
    </citation>
    <scope>NUCLEOTIDE SEQUENCE [LARGE SCALE GENOMIC DNA]</scope>
</reference>
<sequence length="121" mass="14060">MARSHYVQMVQNNFHLMQSLSAIFAKRLCKFCSLIEQVSLDSPQRRVVKFLLDMLDAEECDCEEQLCICLPFTHEEIAQRLGLARETVTRQLTSLKKAKLIQINARQVTIHDREKLEKLLA</sequence>
<accession>A0A1G2KGZ6</accession>
<dbReference type="SMART" id="SM00419">
    <property type="entry name" value="HTH_CRP"/>
    <property type="match status" value="1"/>
</dbReference>
<dbReference type="Pfam" id="PF13545">
    <property type="entry name" value="HTH_Crp_2"/>
    <property type="match status" value="1"/>
</dbReference>
<dbReference type="PRINTS" id="PR00034">
    <property type="entry name" value="HTHCRP"/>
</dbReference>
<dbReference type="AlphaFoldDB" id="A0A1G2KGZ6"/>
<dbReference type="SUPFAM" id="SSF46785">
    <property type="entry name" value="Winged helix' DNA-binding domain"/>
    <property type="match status" value="1"/>
</dbReference>
<proteinExistence type="predicted"/>
<dbReference type="Proteomes" id="UP000179023">
    <property type="component" value="Unassembled WGS sequence"/>
</dbReference>
<evidence type="ECO:0000313" key="2">
    <source>
        <dbReference type="EMBL" id="OGZ98736.1"/>
    </source>
</evidence>
<dbReference type="CDD" id="cd00092">
    <property type="entry name" value="HTH_CRP"/>
    <property type="match status" value="1"/>
</dbReference>
<dbReference type="STRING" id="1802270.A3C07_04605"/>
<dbReference type="PROSITE" id="PS51063">
    <property type="entry name" value="HTH_CRP_2"/>
    <property type="match status" value="1"/>
</dbReference>
<protein>
    <recommendedName>
        <fullName evidence="1">HTH crp-type domain-containing protein</fullName>
    </recommendedName>
</protein>
<dbReference type="GO" id="GO:0003677">
    <property type="term" value="F:DNA binding"/>
    <property type="evidence" value="ECO:0007669"/>
    <property type="project" value="InterPro"/>
</dbReference>
<dbReference type="InterPro" id="IPR014710">
    <property type="entry name" value="RmlC-like_jellyroll"/>
</dbReference>
<organism evidence="2 3">
    <name type="scientific">Candidatus Sungbacteria bacterium RIFCSPHIGHO2_02_FULL_47_11</name>
    <dbReference type="NCBI Taxonomy" id="1802270"/>
    <lineage>
        <taxon>Bacteria</taxon>
        <taxon>Candidatus Sungiibacteriota</taxon>
    </lineage>
</organism>
<dbReference type="InterPro" id="IPR012318">
    <property type="entry name" value="HTH_CRP"/>
</dbReference>
<dbReference type="EMBL" id="MHQI01000057">
    <property type="protein sequence ID" value="OGZ98736.1"/>
    <property type="molecule type" value="Genomic_DNA"/>
</dbReference>
<evidence type="ECO:0000313" key="3">
    <source>
        <dbReference type="Proteomes" id="UP000179023"/>
    </source>
</evidence>
<dbReference type="InterPro" id="IPR036390">
    <property type="entry name" value="WH_DNA-bd_sf"/>
</dbReference>
<feature type="domain" description="HTH crp-type" evidence="1">
    <location>
        <begin position="41"/>
        <end position="114"/>
    </location>
</feature>
<evidence type="ECO:0000259" key="1">
    <source>
        <dbReference type="PROSITE" id="PS51063"/>
    </source>
</evidence>